<dbReference type="AlphaFoldDB" id="A4A0C4"/>
<dbReference type="Pfam" id="PF07596">
    <property type="entry name" value="SBP_bac_10"/>
    <property type="match status" value="1"/>
</dbReference>
<evidence type="ECO:0000313" key="3">
    <source>
        <dbReference type="Proteomes" id="UP000004358"/>
    </source>
</evidence>
<protein>
    <recommendedName>
        <fullName evidence="1">DUF1559 domain-containing protein</fullName>
    </recommendedName>
</protein>
<dbReference type="EMBL" id="AANZ01000028">
    <property type="protein sequence ID" value="EAQ77744.1"/>
    <property type="molecule type" value="Genomic_DNA"/>
</dbReference>
<comment type="caution">
    <text evidence="2">The sequence shown here is derived from an EMBL/GenBank/DDBJ whole genome shotgun (WGS) entry which is preliminary data.</text>
</comment>
<evidence type="ECO:0000259" key="1">
    <source>
        <dbReference type="Pfam" id="PF07596"/>
    </source>
</evidence>
<evidence type="ECO:0000313" key="2">
    <source>
        <dbReference type="EMBL" id="EAQ77744.1"/>
    </source>
</evidence>
<name>A4A0C4_9BACT</name>
<gene>
    <name evidence="2" type="ORF">DSM3645_25282</name>
</gene>
<accession>A4A0C4</accession>
<proteinExistence type="predicted"/>
<organism evidence="2 3">
    <name type="scientific">Blastopirellula marina DSM 3645</name>
    <dbReference type="NCBI Taxonomy" id="314230"/>
    <lineage>
        <taxon>Bacteria</taxon>
        <taxon>Pseudomonadati</taxon>
        <taxon>Planctomycetota</taxon>
        <taxon>Planctomycetia</taxon>
        <taxon>Pirellulales</taxon>
        <taxon>Pirellulaceae</taxon>
        <taxon>Blastopirellula</taxon>
    </lineage>
</organism>
<dbReference type="Proteomes" id="UP000004358">
    <property type="component" value="Unassembled WGS sequence"/>
</dbReference>
<sequence length="85" mass="9169">MGGNNDGVYGDIDRGSAAHIRFAGPDYPINFRIGWKTNLSFGSFHPGGAQFTFADGSVQFLSETIDTTMYGYLGNRSDGNVVARN</sequence>
<dbReference type="HOGENOM" id="CLU_2506103_0_0_0"/>
<dbReference type="InterPro" id="IPR011453">
    <property type="entry name" value="DUF1559"/>
</dbReference>
<feature type="domain" description="DUF1559" evidence="1">
    <location>
        <begin position="39"/>
        <end position="67"/>
    </location>
</feature>
<reference evidence="2 3" key="1">
    <citation type="submission" date="2006-02" db="EMBL/GenBank/DDBJ databases">
        <authorList>
            <person name="Amann R."/>
            <person name="Ferriera S."/>
            <person name="Johnson J."/>
            <person name="Kravitz S."/>
            <person name="Halpern A."/>
            <person name="Remington K."/>
            <person name="Beeson K."/>
            <person name="Tran B."/>
            <person name="Rogers Y.-H."/>
            <person name="Friedman R."/>
            <person name="Venter J.C."/>
        </authorList>
    </citation>
    <scope>NUCLEOTIDE SEQUENCE [LARGE SCALE GENOMIC DNA]</scope>
    <source>
        <strain evidence="2 3">DSM 3645</strain>
    </source>
</reference>
<dbReference type="InterPro" id="IPR027558">
    <property type="entry name" value="Pre_pil_HX9DG_C"/>
</dbReference>
<dbReference type="NCBIfam" id="TIGR04294">
    <property type="entry name" value="pre_pil_HX9DG"/>
    <property type="match status" value="1"/>
</dbReference>